<evidence type="ECO:0000259" key="1">
    <source>
        <dbReference type="SMART" id="SM00966"/>
    </source>
</evidence>
<dbReference type="SMART" id="SM00966">
    <property type="entry name" value="SpoVT_AbrB"/>
    <property type="match status" value="1"/>
</dbReference>
<dbReference type="InterPro" id="IPR007159">
    <property type="entry name" value="SpoVT-AbrB_dom"/>
</dbReference>
<gene>
    <name evidence="2" type="ORF">ENO36_04050</name>
</gene>
<dbReference type="EMBL" id="DSFE01000088">
    <property type="protein sequence ID" value="HEU98010.1"/>
    <property type="molecule type" value="Genomic_DNA"/>
</dbReference>
<name>A0A7C2ULJ4_9CREN</name>
<dbReference type="Gene3D" id="2.10.260.10">
    <property type="match status" value="1"/>
</dbReference>
<dbReference type="Pfam" id="PF04014">
    <property type="entry name" value="MazE_antitoxin"/>
    <property type="match status" value="1"/>
</dbReference>
<feature type="domain" description="SpoVT-AbrB" evidence="1">
    <location>
        <begin position="6"/>
        <end position="51"/>
    </location>
</feature>
<keyword evidence="2" id="KW-0238">DNA-binding</keyword>
<dbReference type="SUPFAM" id="SSF89447">
    <property type="entry name" value="AbrB/MazE/MraZ-like"/>
    <property type="match status" value="1"/>
</dbReference>
<organism evidence="2">
    <name type="scientific">Fervidicoccus fontis</name>
    <dbReference type="NCBI Taxonomy" id="683846"/>
    <lineage>
        <taxon>Archaea</taxon>
        <taxon>Thermoproteota</taxon>
        <taxon>Thermoprotei</taxon>
        <taxon>Fervidicoccales</taxon>
        <taxon>Fervidicoccaceae</taxon>
        <taxon>Fervidicoccus</taxon>
    </lineage>
</organism>
<dbReference type="InterPro" id="IPR037914">
    <property type="entry name" value="SpoVT-AbrB_sf"/>
</dbReference>
<evidence type="ECO:0000313" key="2">
    <source>
        <dbReference type="EMBL" id="HEU98010.1"/>
    </source>
</evidence>
<accession>A0A7C2ULJ4</accession>
<dbReference type="Proteomes" id="UP000885664">
    <property type="component" value="Unassembled WGS sequence"/>
</dbReference>
<proteinExistence type="predicted"/>
<sequence>MRTLLIEARKKGVLILPKVLRESVGVEEGDVLVAEVKDGAIVLRPLKPKVVEIDRRMVEEILEEEKKVEDRKIEEEL</sequence>
<comment type="caution">
    <text evidence="2">The sequence shown here is derived from an EMBL/GenBank/DDBJ whole genome shotgun (WGS) entry which is preliminary data.</text>
</comment>
<dbReference type="GO" id="GO:0003677">
    <property type="term" value="F:DNA binding"/>
    <property type="evidence" value="ECO:0007669"/>
    <property type="project" value="UniProtKB-KW"/>
</dbReference>
<reference evidence="2" key="1">
    <citation type="journal article" date="2020" name="mSystems">
        <title>Genome- and Community-Level Interaction Insights into Carbon Utilization and Element Cycling Functions of Hydrothermarchaeota in Hydrothermal Sediment.</title>
        <authorList>
            <person name="Zhou Z."/>
            <person name="Liu Y."/>
            <person name="Xu W."/>
            <person name="Pan J."/>
            <person name="Luo Z.H."/>
            <person name="Li M."/>
        </authorList>
    </citation>
    <scope>NUCLEOTIDE SEQUENCE [LARGE SCALE GENOMIC DNA]</scope>
    <source>
        <strain evidence="2">SpSt-1259</strain>
    </source>
</reference>
<dbReference type="AlphaFoldDB" id="A0A7C2ULJ4"/>
<protein>
    <submittedName>
        <fullName evidence="2">AbrB/MazE/SpoVT family DNA-binding domain-containing protein</fullName>
    </submittedName>
</protein>